<keyword evidence="2" id="KW-1185">Reference proteome</keyword>
<comment type="caution">
    <text evidence="1">The sequence shown here is derived from an EMBL/GenBank/DDBJ whole genome shotgun (WGS) entry which is preliminary data.</text>
</comment>
<gene>
    <name evidence="1" type="ORF">AGOR_G00132590</name>
</gene>
<proteinExistence type="predicted"/>
<dbReference type="Proteomes" id="UP000829720">
    <property type="component" value="Unassembled WGS sequence"/>
</dbReference>
<name>A0A8T3D443_9TELE</name>
<dbReference type="AlphaFoldDB" id="A0A8T3D443"/>
<reference evidence="1" key="1">
    <citation type="submission" date="2021-01" db="EMBL/GenBank/DDBJ databases">
        <authorList>
            <person name="Zahm M."/>
            <person name="Roques C."/>
            <person name="Cabau C."/>
            <person name="Klopp C."/>
            <person name="Donnadieu C."/>
            <person name="Jouanno E."/>
            <person name="Lampietro C."/>
            <person name="Louis A."/>
            <person name="Herpin A."/>
            <person name="Echchiki A."/>
            <person name="Berthelot C."/>
            <person name="Parey E."/>
            <person name="Roest-Crollius H."/>
            <person name="Braasch I."/>
            <person name="Postlethwait J."/>
            <person name="Bobe J."/>
            <person name="Montfort J."/>
            <person name="Bouchez O."/>
            <person name="Begum T."/>
            <person name="Mejri S."/>
            <person name="Adams A."/>
            <person name="Chen W.-J."/>
            <person name="Guiguen Y."/>
        </authorList>
    </citation>
    <scope>NUCLEOTIDE SEQUENCE</scope>
    <source>
        <tissue evidence="1">Blood</tissue>
    </source>
</reference>
<sequence length="82" mass="9859">MRYLCRKHVDMPLEDLFSLLLIVNLFPGFLNLSSQLRNLNEKIIGRIRWNKRVTYLIQNIPEDLCTVCRSEIATNWNWCELY</sequence>
<protein>
    <submittedName>
        <fullName evidence="1">Uncharacterized protein</fullName>
    </submittedName>
</protein>
<evidence type="ECO:0000313" key="1">
    <source>
        <dbReference type="EMBL" id="KAI1892363.1"/>
    </source>
</evidence>
<evidence type="ECO:0000313" key="2">
    <source>
        <dbReference type="Proteomes" id="UP000829720"/>
    </source>
</evidence>
<accession>A0A8T3D443</accession>
<dbReference type="EMBL" id="JAERUA010000012">
    <property type="protein sequence ID" value="KAI1892363.1"/>
    <property type="molecule type" value="Genomic_DNA"/>
</dbReference>
<organism evidence="1 2">
    <name type="scientific">Albula goreensis</name>
    <dbReference type="NCBI Taxonomy" id="1534307"/>
    <lineage>
        <taxon>Eukaryota</taxon>
        <taxon>Metazoa</taxon>
        <taxon>Chordata</taxon>
        <taxon>Craniata</taxon>
        <taxon>Vertebrata</taxon>
        <taxon>Euteleostomi</taxon>
        <taxon>Actinopterygii</taxon>
        <taxon>Neopterygii</taxon>
        <taxon>Teleostei</taxon>
        <taxon>Albuliformes</taxon>
        <taxon>Albulidae</taxon>
        <taxon>Albula</taxon>
    </lineage>
</organism>